<evidence type="ECO:0000256" key="1">
    <source>
        <dbReference type="SAM" id="Coils"/>
    </source>
</evidence>
<accession>A0ABM6SSY1</accession>
<evidence type="ECO:0000313" key="3">
    <source>
        <dbReference type="Proteomes" id="UP000238413"/>
    </source>
</evidence>
<keyword evidence="1" id="KW-0175">Coiled coil</keyword>
<feature type="coiled-coil region" evidence="1">
    <location>
        <begin position="15"/>
        <end position="49"/>
    </location>
</feature>
<evidence type="ECO:0000313" key="2">
    <source>
        <dbReference type="EMBL" id="AVH57778.1"/>
    </source>
</evidence>
<gene>
    <name evidence="2" type="ORF">C4B68_20640</name>
</gene>
<sequence length="228" mass="23918">MTTKTNEFEGSISMIAVTTEDVEQAEALAEQAAGELREAERRYASNRASQTAYERHKAAVEVADQAAVRARLTRQDWEAHQAVRDLRAAEGEAAVREMADDIDGLATSRTAAVGAVAEAAAAMARALVALDAHDRLVRAAGAVLEKRGLRSRDGESTGVSLDGAARIGGELWPLVDGAGVLGHCLAEQVAGVYPRHPMARPAPGAYGGVSAAKGRDQVLALVRAARGR</sequence>
<keyword evidence="3" id="KW-1185">Reference proteome</keyword>
<dbReference type="Proteomes" id="UP000238413">
    <property type="component" value="Chromosome"/>
</dbReference>
<name>A0ABM6SSY1_9ACTN</name>
<dbReference type="EMBL" id="CP026652">
    <property type="protein sequence ID" value="AVH57778.1"/>
    <property type="molecule type" value="Genomic_DNA"/>
</dbReference>
<reference evidence="2 3" key="1">
    <citation type="submission" date="2018-02" db="EMBL/GenBank/DDBJ databases">
        <title>Complete genome sequence of Streptomyces dengpaensis, the producer of angucyclines.</title>
        <authorList>
            <person name="Yumei L."/>
        </authorList>
    </citation>
    <scope>NUCLEOTIDE SEQUENCE [LARGE SCALE GENOMIC DNA]</scope>
    <source>
        <strain evidence="2 3">XZHG99</strain>
    </source>
</reference>
<organism evidence="2 3">
    <name type="scientific">Streptomyces dengpaensis</name>
    <dbReference type="NCBI Taxonomy" id="2049881"/>
    <lineage>
        <taxon>Bacteria</taxon>
        <taxon>Bacillati</taxon>
        <taxon>Actinomycetota</taxon>
        <taxon>Actinomycetes</taxon>
        <taxon>Kitasatosporales</taxon>
        <taxon>Streptomycetaceae</taxon>
        <taxon>Streptomyces</taxon>
    </lineage>
</organism>
<protein>
    <submittedName>
        <fullName evidence="2">Uncharacterized protein</fullName>
    </submittedName>
</protein>
<proteinExistence type="predicted"/>